<evidence type="ECO:0000256" key="1">
    <source>
        <dbReference type="SAM" id="MobiDB-lite"/>
    </source>
</evidence>
<protein>
    <submittedName>
        <fullName evidence="2">Uncharacterized protein</fullName>
    </submittedName>
</protein>
<dbReference type="EMBL" id="LVYU01000103">
    <property type="protein sequence ID" value="KZA99310.1"/>
    <property type="molecule type" value="Genomic_DNA"/>
</dbReference>
<sequence>MTNQDEREATSQEVATTGLLAGIELIDPEVLAMRERIKALVIRNSLDTRERALNRNGFLGSIGSLEEVRFERRLLDFALQHGITLLHSSDWRLPALLVAAKEHKDLAPQAKRGRPAVRGGIGLLADPLDRKRPHKDAAAYSAMVRDFMKIEGISQRQACHRLATELFPNHSGLLLESKAKQIENRVSAHNANRGERRKAGRTKNATRM</sequence>
<feature type="compositionally biased region" description="Basic residues" evidence="1">
    <location>
        <begin position="195"/>
        <end position="208"/>
    </location>
</feature>
<feature type="region of interest" description="Disordered" evidence="1">
    <location>
        <begin position="186"/>
        <end position="208"/>
    </location>
</feature>
<evidence type="ECO:0000313" key="2">
    <source>
        <dbReference type="EMBL" id="KZA99310.1"/>
    </source>
</evidence>
<dbReference type="AlphaFoldDB" id="A0A154IFF2"/>
<comment type="caution">
    <text evidence="2">The sequence shown here is derived from an EMBL/GenBank/DDBJ whole genome shotgun (WGS) entry which is preliminary data.</text>
</comment>
<name>A0A154IFF2_RHILE</name>
<proteinExistence type="predicted"/>
<reference evidence="2" key="1">
    <citation type="submission" date="2016-03" db="EMBL/GenBank/DDBJ databases">
        <title>Microsymbionts genomes from the relict species Vavilovia formosa.</title>
        <authorList>
            <person name="Chirak E."/>
            <person name="Kimeklis A."/>
            <person name="Kopat V."/>
            <person name="Andronov E."/>
        </authorList>
    </citation>
    <scope>NUCLEOTIDE SEQUENCE [LARGE SCALE GENOMIC DNA]</scope>
    <source>
        <strain evidence="2">Vaf12</strain>
    </source>
</reference>
<gene>
    <name evidence="2" type="ORF">A4A59_23160</name>
</gene>
<organism evidence="2">
    <name type="scientific">Rhizobium leguminosarum</name>
    <dbReference type="NCBI Taxonomy" id="384"/>
    <lineage>
        <taxon>Bacteria</taxon>
        <taxon>Pseudomonadati</taxon>
        <taxon>Pseudomonadota</taxon>
        <taxon>Alphaproteobacteria</taxon>
        <taxon>Hyphomicrobiales</taxon>
        <taxon>Rhizobiaceae</taxon>
        <taxon>Rhizobium/Agrobacterium group</taxon>
        <taxon>Rhizobium</taxon>
    </lineage>
</organism>
<dbReference type="RefSeq" id="WP_062943087.1">
    <property type="nucleotide sequence ID" value="NZ_CP171844.1"/>
</dbReference>
<accession>A0A154IFF2</accession>